<organism evidence="2 3">
    <name type="scientific">Rubripirellula reticaptiva</name>
    <dbReference type="NCBI Taxonomy" id="2528013"/>
    <lineage>
        <taxon>Bacteria</taxon>
        <taxon>Pseudomonadati</taxon>
        <taxon>Planctomycetota</taxon>
        <taxon>Planctomycetia</taxon>
        <taxon>Pirellulales</taxon>
        <taxon>Pirellulaceae</taxon>
        <taxon>Rubripirellula</taxon>
    </lineage>
</organism>
<reference evidence="2 3" key="1">
    <citation type="submission" date="2019-02" db="EMBL/GenBank/DDBJ databases">
        <title>Deep-cultivation of Planctomycetes and their phenomic and genomic characterization uncovers novel biology.</title>
        <authorList>
            <person name="Wiegand S."/>
            <person name="Jogler M."/>
            <person name="Boedeker C."/>
            <person name="Pinto D."/>
            <person name="Vollmers J."/>
            <person name="Rivas-Marin E."/>
            <person name="Kohn T."/>
            <person name="Peeters S.H."/>
            <person name="Heuer A."/>
            <person name="Rast P."/>
            <person name="Oberbeckmann S."/>
            <person name="Bunk B."/>
            <person name="Jeske O."/>
            <person name="Meyerdierks A."/>
            <person name="Storesund J.E."/>
            <person name="Kallscheuer N."/>
            <person name="Luecker S."/>
            <person name="Lage O.M."/>
            <person name="Pohl T."/>
            <person name="Merkel B.J."/>
            <person name="Hornburger P."/>
            <person name="Mueller R.-W."/>
            <person name="Bruemmer F."/>
            <person name="Labrenz M."/>
            <person name="Spormann A.M."/>
            <person name="Op Den Camp H."/>
            <person name="Overmann J."/>
            <person name="Amann R."/>
            <person name="Jetten M.S.M."/>
            <person name="Mascher T."/>
            <person name="Medema M.H."/>
            <person name="Devos D.P."/>
            <person name="Kaster A.-K."/>
            <person name="Ovreas L."/>
            <person name="Rohde M."/>
            <person name="Galperin M.Y."/>
            <person name="Jogler C."/>
        </authorList>
    </citation>
    <scope>NUCLEOTIDE SEQUENCE [LARGE SCALE GENOMIC DNA]</scope>
    <source>
        <strain evidence="2 3">Poly59</strain>
    </source>
</reference>
<dbReference type="EMBL" id="SJPX01000002">
    <property type="protein sequence ID" value="TWU55617.1"/>
    <property type="molecule type" value="Genomic_DNA"/>
</dbReference>
<comment type="caution">
    <text evidence="2">The sequence shown here is derived from an EMBL/GenBank/DDBJ whole genome shotgun (WGS) entry which is preliminary data.</text>
</comment>
<sequence>MQGYPQAILVIRLQFSWASHPRGKVSETAGLFAKPAPRISSNHEALLKIFVDGFFGRSSSQRAPQSERTRRSGRRGTADFR</sequence>
<evidence type="ECO:0000313" key="2">
    <source>
        <dbReference type="EMBL" id="TWU55617.1"/>
    </source>
</evidence>
<proteinExistence type="predicted"/>
<name>A0A5C6F5D8_9BACT</name>
<dbReference type="AlphaFoldDB" id="A0A5C6F5D8"/>
<evidence type="ECO:0000256" key="1">
    <source>
        <dbReference type="SAM" id="MobiDB-lite"/>
    </source>
</evidence>
<evidence type="ECO:0000313" key="3">
    <source>
        <dbReference type="Proteomes" id="UP000317977"/>
    </source>
</evidence>
<feature type="region of interest" description="Disordered" evidence="1">
    <location>
        <begin position="57"/>
        <end position="81"/>
    </location>
</feature>
<dbReference type="Proteomes" id="UP000317977">
    <property type="component" value="Unassembled WGS sequence"/>
</dbReference>
<protein>
    <submittedName>
        <fullName evidence="2">Uncharacterized protein</fullName>
    </submittedName>
</protein>
<feature type="compositionally biased region" description="Basic and acidic residues" evidence="1">
    <location>
        <begin position="65"/>
        <end position="81"/>
    </location>
</feature>
<keyword evidence="3" id="KW-1185">Reference proteome</keyword>
<gene>
    <name evidence="2" type="ORF">Poly59_19170</name>
</gene>
<accession>A0A5C6F5D8</accession>